<dbReference type="PANTHER" id="PTHR20905:SF32">
    <property type="entry name" value="ARYLALKYLAMINE N-ACETYLTRANSFERASE-LIKE 7, ISOFORM A"/>
    <property type="match status" value="1"/>
</dbReference>
<dbReference type="GO" id="GO:0008080">
    <property type="term" value="F:N-acetyltransferase activity"/>
    <property type="evidence" value="ECO:0007669"/>
    <property type="project" value="TreeGrafter"/>
</dbReference>
<dbReference type="Gene3D" id="3.40.630.30">
    <property type="match status" value="1"/>
</dbReference>
<evidence type="ECO:0000313" key="2">
    <source>
        <dbReference type="Proteomes" id="UP000838756"/>
    </source>
</evidence>
<dbReference type="SUPFAM" id="SSF55729">
    <property type="entry name" value="Acyl-CoA N-acyltransferases (Nat)"/>
    <property type="match status" value="1"/>
</dbReference>
<comment type="caution">
    <text evidence="1">The sequence shown here is derived from an EMBL/GenBank/DDBJ whole genome shotgun (WGS) entry which is preliminary data.</text>
</comment>
<protein>
    <submittedName>
        <fullName evidence="1">Jg10172 protein</fullName>
    </submittedName>
</protein>
<dbReference type="PANTHER" id="PTHR20905">
    <property type="entry name" value="N-ACETYLTRANSFERASE-RELATED"/>
    <property type="match status" value="1"/>
</dbReference>
<organism evidence="1 2">
    <name type="scientific">Pararge aegeria aegeria</name>
    <dbReference type="NCBI Taxonomy" id="348720"/>
    <lineage>
        <taxon>Eukaryota</taxon>
        <taxon>Metazoa</taxon>
        <taxon>Ecdysozoa</taxon>
        <taxon>Arthropoda</taxon>
        <taxon>Hexapoda</taxon>
        <taxon>Insecta</taxon>
        <taxon>Pterygota</taxon>
        <taxon>Neoptera</taxon>
        <taxon>Endopterygota</taxon>
        <taxon>Lepidoptera</taxon>
        <taxon>Glossata</taxon>
        <taxon>Ditrysia</taxon>
        <taxon>Papilionoidea</taxon>
        <taxon>Nymphalidae</taxon>
        <taxon>Satyrinae</taxon>
        <taxon>Satyrini</taxon>
        <taxon>Parargina</taxon>
        <taxon>Pararge</taxon>
    </lineage>
</organism>
<keyword evidence="2" id="KW-1185">Reference proteome</keyword>
<sequence>MPWQRPPDVPVGRVWGRFRGRERDGSPPLMYQIRDMEEPYRKPCLDLMQETFIRDEPICQALGISSDPESIETIRKNWEEILLQQISIACFTEEDGEPKDLVGFNILMVKCKDDEEEDITKVKGDSWRKCLKTLVCAEKLVDVFEHYNVDKYLSSSGLTVLPGHRGQNIGARLIDVRKELCKPFGIKAACTVFTAKTSQVLAAKCNYQVIANLPYADMVKHGVDLSGCSTAEAKVMGIQFE</sequence>
<dbReference type="Proteomes" id="UP000838756">
    <property type="component" value="Unassembled WGS sequence"/>
</dbReference>
<accession>A0A8S4S4Q5</accession>
<dbReference type="OrthoDB" id="6896205at2759"/>
<name>A0A8S4S4Q5_9NEOP</name>
<dbReference type="EMBL" id="CAKXAJ010026039">
    <property type="protein sequence ID" value="CAH2252692.1"/>
    <property type="molecule type" value="Genomic_DNA"/>
</dbReference>
<evidence type="ECO:0000313" key="1">
    <source>
        <dbReference type="EMBL" id="CAH2252692.1"/>
    </source>
</evidence>
<proteinExistence type="predicted"/>
<gene>
    <name evidence="1" type="primary">jg10172</name>
    <name evidence="1" type="ORF">PAEG_LOCUS22433</name>
</gene>
<reference evidence="1" key="1">
    <citation type="submission" date="2022-03" db="EMBL/GenBank/DDBJ databases">
        <authorList>
            <person name="Lindestad O."/>
        </authorList>
    </citation>
    <scope>NUCLEOTIDE SEQUENCE</scope>
</reference>
<dbReference type="AlphaFoldDB" id="A0A8S4S4Q5"/>
<dbReference type="InterPro" id="IPR016181">
    <property type="entry name" value="Acyl_CoA_acyltransferase"/>
</dbReference>